<keyword evidence="4" id="KW-1185">Reference proteome</keyword>
<comment type="similarity">
    <text evidence="2">Belongs to the ustYa family.</text>
</comment>
<protein>
    <submittedName>
        <fullName evidence="3">Uncharacterized protein</fullName>
    </submittedName>
</protein>
<accession>A0A8H7SYP4</accession>
<comment type="pathway">
    <text evidence="1">Mycotoxin biosynthesis.</text>
</comment>
<dbReference type="Proteomes" id="UP000664132">
    <property type="component" value="Unassembled WGS sequence"/>
</dbReference>
<dbReference type="EMBL" id="JAFJYH010000496">
    <property type="protein sequence ID" value="KAG4411285.1"/>
    <property type="molecule type" value="Genomic_DNA"/>
</dbReference>
<proteinExistence type="inferred from homology"/>
<evidence type="ECO:0000256" key="1">
    <source>
        <dbReference type="ARBA" id="ARBA00004685"/>
    </source>
</evidence>
<sequence>MAASTATYKELEHFDDACSQDDEGAGCRRLGSKWPEYRRPIDDDLDLWTPSLTSVPSTTNTMSITAKASIRLQEVTYTSAFRYNNTSKSYYRESDPASPQYVAAPSRDIDKAWGELLSGQYLVLSQDEAQELENPVAINGAYLAEVEVMHSLHCLNAIRKALDQEYYSEHEEHPLPENLQRIHIEHCIEQLRQNIQCAGDLTPVPLRPFGEKPNRNLIGTPQVHTCRNWEVFRTWYTNRGLEKGKVIGGET</sequence>
<gene>
    <name evidence="3" type="ORF">IFR04_015573</name>
</gene>
<dbReference type="OrthoDB" id="3687641at2759"/>
<organism evidence="3 4">
    <name type="scientific">Cadophora malorum</name>
    <dbReference type="NCBI Taxonomy" id="108018"/>
    <lineage>
        <taxon>Eukaryota</taxon>
        <taxon>Fungi</taxon>
        <taxon>Dikarya</taxon>
        <taxon>Ascomycota</taxon>
        <taxon>Pezizomycotina</taxon>
        <taxon>Leotiomycetes</taxon>
        <taxon>Helotiales</taxon>
        <taxon>Ploettnerulaceae</taxon>
        <taxon>Cadophora</taxon>
    </lineage>
</organism>
<reference evidence="3" key="1">
    <citation type="submission" date="2021-02" db="EMBL/GenBank/DDBJ databases">
        <title>Genome sequence Cadophora malorum strain M34.</title>
        <authorList>
            <person name="Stefanovic E."/>
            <person name="Vu D."/>
            <person name="Scully C."/>
            <person name="Dijksterhuis J."/>
            <person name="Roader J."/>
            <person name="Houbraken J."/>
        </authorList>
    </citation>
    <scope>NUCLEOTIDE SEQUENCE</scope>
    <source>
        <strain evidence="3">M34</strain>
    </source>
</reference>
<dbReference type="GO" id="GO:0043386">
    <property type="term" value="P:mycotoxin biosynthetic process"/>
    <property type="evidence" value="ECO:0007669"/>
    <property type="project" value="InterPro"/>
</dbReference>
<dbReference type="PANTHER" id="PTHR33365:SF4">
    <property type="entry name" value="CYCLOCHLOROTINE BIOSYNTHESIS PROTEIN O"/>
    <property type="match status" value="1"/>
</dbReference>
<evidence type="ECO:0000313" key="3">
    <source>
        <dbReference type="EMBL" id="KAG4411285.1"/>
    </source>
</evidence>
<dbReference type="Pfam" id="PF11807">
    <property type="entry name" value="UstYa"/>
    <property type="match status" value="1"/>
</dbReference>
<dbReference type="InterPro" id="IPR021765">
    <property type="entry name" value="UstYa-like"/>
</dbReference>
<evidence type="ECO:0000256" key="2">
    <source>
        <dbReference type="ARBA" id="ARBA00035112"/>
    </source>
</evidence>
<evidence type="ECO:0000313" key="4">
    <source>
        <dbReference type="Proteomes" id="UP000664132"/>
    </source>
</evidence>
<dbReference type="AlphaFoldDB" id="A0A8H7SYP4"/>
<comment type="caution">
    <text evidence="3">The sequence shown here is derived from an EMBL/GenBank/DDBJ whole genome shotgun (WGS) entry which is preliminary data.</text>
</comment>
<name>A0A8H7SYP4_9HELO</name>
<dbReference type="PANTHER" id="PTHR33365">
    <property type="entry name" value="YALI0B05434P"/>
    <property type="match status" value="1"/>
</dbReference>